<evidence type="ECO:0000313" key="3">
    <source>
        <dbReference type="Proteomes" id="UP000566813"/>
    </source>
</evidence>
<evidence type="ECO:0008006" key="4">
    <source>
        <dbReference type="Google" id="ProtNLM"/>
    </source>
</evidence>
<sequence>MIEPRLLIAYGLIAVLLGSIAAAIITWRRRILRDREMRWHTRLSPRQAMRQKRH</sequence>
<dbReference type="EMBL" id="JACLAW010000001">
    <property type="protein sequence ID" value="MBC2664154.1"/>
    <property type="molecule type" value="Genomic_DNA"/>
</dbReference>
<dbReference type="Proteomes" id="UP000566813">
    <property type="component" value="Unassembled WGS sequence"/>
</dbReference>
<evidence type="ECO:0000313" key="2">
    <source>
        <dbReference type="EMBL" id="MBC2664154.1"/>
    </source>
</evidence>
<feature type="transmembrane region" description="Helical" evidence="1">
    <location>
        <begin position="6"/>
        <end position="27"/>
    </location>
</feature>
<keyword evidence="1" id="KW-0472">Membrane</keyword>
<protein>
    <recommendedName>
        <fullName evidence="4">Heme exporter protein D</fullName>
    </recommendedName>
</protein>
<evidence type="ECO:0000256" key="1">
    <source>
        <dbReference type="SAM" id="Phobius"/>
    </source>
</evidence>
<reference evidence="2 3" key="1">
    <citation type="submission" date="2020-08" db="EMBL/GenBank/DDBJ databases">
        <title>The genome sequence of type strain Novosphingobium flavum NBRC 111647.</title>
        <authorList>
            <person name="Liu Y."/>
        </authorList>
    </citation>
    <scope>NUCLEOTIDE SEQUENCE [LARGE SCALE GENOMIC DNA]</scope>
    <source>
        <strain evidence="2 3">NBRC 111647</strain>
    </source>
</reference>
<gene>
    <name evidence="2" type="ORF">H7F51_01335</name>
</gene>
<keyword evidence="3" id="KW-1185">Reference proteome</keyword>
<accession>A0A7X1KK43</accession>
<comment type="caution">
    <text evidence="2">The sequence shown here is derived from an EMBL/GenBank/DDBJ whole genome shotgun (WGS) entry which is preliminary data.</text>
</comment>
<keyword evidence="1" id="KW-1133">Transmembrane helix</keyword>
<name>A0A7X1KK43_9SPHN</name>
<dbReference type="RefSeq" id="WP_185662398.1">
    <property type="nucleotide sequence ID" value="NZ_JACLAW010000001.1"/>
</dbReference>
<keyword evidence="1" id="KW-0812">Transmembrane</keyword>
<proteinExistence type="predicted"/>
<organism evidence="2 3">
    <name type="scientific">Novosphingobium flavum</name>
    <dbReference type="NCBI Taxonomy" id="1778672"/>
    <lineage>
        <taxon>Bacteria</taxon>
        <taxon>Pseudomonadati</taxon>
        <taxon>Pseudomonadota</taxon>
        <taxon>Alphaproteobacteria</taxon>
        <taxon>Sphingomonadales</taxon>
        <taxon>Sphingomonadaceae</taxon>
        <taxon>Novosphingobium</taxon>
    </lineage>
</organism>
<dbReference type="AlphaFoldDB" id="A0A7X1KK43"/>